<dbReference type="RefSeq" id="XP_018068805.1">
    <property type="nucleotide sequence ID" value="XM_018209554.1"/>
</dbReference>
<dbReference type="GeneID" id="28819280"/>
<organism evidence="2 3">
    <name type="scientific">Mollisia scopiformis</name>
    <name type="common">Conifer needle endophyte fungus</name>
    <name type="synonym">Phialocephala scopiformis</name>
    <dbReference type="NCBI Taxonomy" id="149040"/>
    <lineage>
        <taxon>Eukaryota</taxon>
        <taxon>Fungi</taxon>
        <taxon>Dikarya</taxon>
        <taxon>Ascomycota</taxon>
        <taxon>Pezizomycotina</taxon>
        <taxon>Leotiomycetes</taxon>
        <taxon>Helotiales</taxon>
        <taxon>Mollisiaceae</taxon>
        <taxon>Mollisia</taxon>
    </lineage>
</organism>
<dbReference type="PANTHER" id="PTHR37844:SF2">
    <property type="entry name" value="SER_THR PROTEIN PHOSPHATASE SUPERFAMILY (AFU_ORTHOLOGUE AFUA_1G14840)"/>
    <property type="match status" value="1"/>
</dbReference>
<name>A0A194X2P1_MOLSC</name>
<proteinExistence type="predicted"/>
<dbReference type="OrthoDB" id="550558at2759"/>
<dbReference type="EMBL" id="KQ947420">
    <property type="protein sequence ID" value="KUJ14450.1"/>
    <property type="molecule type" value="Genomic_DNA"/>
</dbReference>
<sequence length="270" mass="30728">MFSIQIASDLHLEAPKSYDLFNIIPKAPCLALIGDIGCIKDREYLTFLEKQLRNFKIVFLILGNHEPYHSDWESTKRKLKQFERDIGTKHQKENLGSLIFMDQTRYNISPNITVLGCTLFSNVLPSQAKDVSFGLNDFYNIDGWTVEEHTQSHIADFQWLNAQVKSIAELEPKREIIILTHYSPTIAPKATDPAHSQSKISSGFSTDLSGEFCWTSGNVKAWAFGHTHFNCDFVDGVNAKRVLTNQRGYCFKQSVGFDATKCIELKNHNF</sequence>
<dbReference type="Pfam" id="PF00149">
    <property type="entry name" value="Metallophos"/>
    <property type="match status" value="1"/>
</dbReference>
<protein>
    <recommendedName>
        <fullName evidence="1">Calcineurin-like phosphoesterase domain-containing protein</fullName>
    </recommendedName>
</protein>
<dbReference type="InterPro" id="IPR004843">
    <property type="entry name" value="Calcineurin-like_PHP"/>
</dbReference>
<dbReference type="InterPro" id="IPR029052">
    <property type="entry name" value="Metallo-depent_PP-like"/>
</dbReference>
<dbReference type="PANTHER" id="PTHR37844">
    <property type="entry name" value="SER/THR PROTEIN PHOSPHATASE SUPERFAMILY (AFU_ORTHOLOGUE AFUA_1G14840)"/>
    <property type="match status" value="1"/>
</dbReference>
<feature type="domain" description="Calcineurin-like phosphoesterase" evidence="1">
    <location>
        <begin position="6"/>
        <end position="228"/>
    </location>
</feature>
<dbReference type="KEGG" id="psco:LY89DRAFT_589772"/>
<evidence type="ECO:0000313" key="2">
    <source>
        <dbReference type="EMBL" id="KUJ14450.1"/>
    </source>
</evidence>
<evidence type="ECO:0000313" key="3">
    <source>
        <dbReference type="Proteomes" id="UP000070700"/>
    </source>
</evidence>
<keyword evidence="3" id="KW-1185">Reference proteome</keyword>
<gene>
    <name evidence="2" type="ORF">LY89DRAFT_589772</name>
</gene>
<accession>A0A194X2P1</accession>
<dbReference type="AlphaFoldDB" id="A0A194X2P1"/>
<dbReference type="GO" id="GO:0016787">
    <property type="term" value="F:hydrolase activity"/>
    <property type="evidence" value="ECO:0007669"/>
    <property type="project" value="InterPro"/>
</dbReference>
<dbReference type="Proteomes" id="UP000070700">
    <property type="component" value="Unassembled WGS sequence"/>
</dbReference>
<dbReference type="SUPFAM" id="SSF56300">
    <property type="entry name" value="Metallo-dependent phosphatases"/>
    <property type="match status" value="1"/>
</dbReference>
<dbReference type="InParanoid" id="A0A194X2P1"/>
<evidence type="ECO:0000259" key="1">
    <source>
        <dbReference type="Pfam" id="PF00149"/>
    </source>
</evidence>
<reference evidence="2 3" key="1">
    <citation type="submission" date="2015-10" db="EMBL/GenBank/DDBJ databases">
        <title>Full genome of DAOMC 229536 Phialocephala scopiformis, a fungal endophyte of spruce producing the potent anti-insectan compound rugulosin.</title>
        <authorList>
            <consortium name="DOE Joint Genome Institute"/>
            <person name="Walker A.K."/>
            <person name="Frasz S.L."/>
            <person name="Seifert K.A."/>
            <person name="Miller J.D."/>
            <person name="Mondo S.J."/>
            <person name="Labutti K."/>
            <person name="Lipzen A."/>
            <person name="Dockter R."/>
            <person name="Kennedy M."/>
            <person name="Grigoriev I.V."/>
            <person name="Spatafora J.W."/>
        </authorList>
    </citation>
    <scope>NUCLEOTIDE SEQUENCE [LARGE SCALE GENOMIC DNA]</scope>
    <source>
        <strain evidence="2 3">CBS 120377</strain>
    </source>
</reference>
<dbReference type="Gene3D" id="3.60.21.10">
    <property type="match status" value="1"/>
</dbReference>